<keyword evidence="1" id="KW-0472">Membrane</keyword>
<proteinExistence type="predicted"/>
<evidence type="ECO:0000256" key="1">
    <source>
        <dbReference type="SAM" id="Phobius"/>
    </source>
</evidence>
<dbReference type="AlphaFoldDB" id="A0A4U3K9A4"/>
<feature type="transmembrane region" description="Helical" evidence="1">
    <location>
        <begin position="277"/>
        <end position="300"/>
    </location>
</feature>
<reference evidence="2 3" key="1">
    <citation type="submission" date="2019-02" db="EMBL/GenBank/DDBJ databases">
        <title>Bacteria dissemination in different level of health care in South Africa: the effectiveness of infections prevention and control.</title>
        <authorList>
            <person name="Shobo C."/>
            <person name="Amoako D.G."/>
            <person name="Allam M."/>
            <person name="Ismail A."/>
            <person name="Bester L.A."/>
            <person name="Essack S.Y."/>
        </authorList>
    </citation>
    <scope>NUCLEOTIDE SEQUENCE [LARGE SCALE GENOMIC DNA]</scope>
    <source>
        <strain evidence="2 3">2SIL2</strain>
    </source>
</reference>
<keyword evidence="1" id="KW-0812">Transmembrane</keyword>
<feature type="transmembrane region" description="Helical" evidence="1">
    <location>
        <begin position="414"/>
        <end position="436"/>
    </location>
</feature>
<dbReference type="Proteomes" id="UP000305511">
    <property type="component" value="Unassembled WGS sequence"/>
</dbReference>
<feature type="transmembrane region" description="Helical" evidence="1">
    <location>
        <begin position="236"/>
        <end position="257"/>
    </location>
</feature>
<feature type="transmembrane region" description="Helical" evidence="1">
    <location>
        <begin position="42"/>
        <end position="60"/>
    </location>
</feature>
<feature type="transmembrane region" description="Helical" evidence="1">
    <location>
        <begin position="383"/>
        <end position="402"/>
    </location>
</feature>
<evidence type="ECO:0000313" key="2">
    <source>
        <dbReference type="EMBL" id="TKK57970.1"/>
    </source>
</evidence>
<feature type="transmembrane region" description="Helical" evidence="1">
    <location>
        <begin position="149"/>
        <end position="167"/>
    </location>
</feature>
<feature type="transmembrane region" description="Helical" evidence="1">
    <location>
        <begin position="480"/>
        <end position="500"/>
    </location>
</feature>
<comment type="caution">
    <text evidence="2">The sequence shown here is derived from an EMBL/GenBank/DDBJ whole genome shotgun (WGS) entry which is preliminary data.</text>
</comment>
<feature type="transmembrane region" description="Helical" evidence="1">
    <location>
        <begin position="210"/>
        <end position="227"/>
    </location>
</feature>
<feature type="transmembrane region" description="Helical" evidence="1">
    <location>
        <begin position="66"/>
        <end position="84"/>
    </location>
</feature>
<feature type="transmembrane region" description="Helical" evidence="1">
    <location>
        <begin position="456"/>
        <end position="473"/>
    </location>
</feature>
<organism evidence="2 3">
    <name type="scientific">Enterococcus faecalis</name>
    <name type="common">Streptococcus faecalis</name>
    <dbReference type="NCBI Taxonomy" id="1351"/>
    <lineage>
        <taxon>Bacteria</taxon>
        <taxon>Bacillati</taxon>
        <taxon>Bacillota</taxon>
        <taxon>Bacilli</taxon>
        <taxon>Lactobacillales</taxon>
        <taxon>Enterococcaceae</taxon>
        <taxon>Enterococcus</taxon>
    </lineage>
</organism>
<feature type="transmembrane region" description="Helical" evidence="1">
    <location>
        <begin position="96"/>
        <end position="114"/>
    </location>
</feature>
<protein>
    <submittedName>
        <fullName evidence="2">Uncharacterized protein</fullName>
    </submittedName>
</protein>
<accession>A0A4U3K9A4</accession>
<evidence type="ECO:0000313" key="3">
    <source>
        <dbReference type="Proteomes" id="UP000305511"/>
    </source>
</evidence>
<feature type="transmembrane region" description="Helical" evidence="1">
    <location>
        <begin position="179"/>
        <end position="198"/>
    </location>
</feature>
<sequence length="618" mass="71690">MILHFTFGGLYMFRFIIGITAFILSFVGYGIYLRKKEVPRDFIPIIIFSSIIVAMFLGGLLNILKVMILIIIFSGIFLLLFDFWKNKSIRRSLKDLLSPGILFFLLFSFIFFLVSRNRLFMHYDNFSHWALIVKSMSLTNSFPSFKTDVIMFTSYPPGSAVFIYYFIKLVGVTESNAIFAQILLILASITTIFNWKNIFSTNFSQKQNKNVKKLLVFFLAVFSFYLFKGPTSLMDLLVDNLLLLLGTATMNIIFYYYHDFKRGLILSSPLMISLLLVKNSGVIFIGLNTIFLFISFWNCYVLGKERCTKKELFQFLLVLLTPWISFFLWLRHTKYVYPDGMSGKHDMSIAYYKKIFSEKSFSDIVEISKRFLLRMFSFTSSNFLYELLLFIIIALGIAFYLNKKTAIPIKTLKLQIISSLVLFLGYMCILWAMYLLSMPTPEALNLGSFDRYAGSIFNFLIAFIIVQLLCYIAKTDNYKIIMTSLLSLTLLFSCVIFVRISDYSSIFLSNRYPNSLREQIEQALPNSKNALKGRDTSHSYAVYSPASKNDAGYSWFFLRYKLFNKNSSVVYDLNDSSTFNDKIKGKDYLVVVKDDPKILEYIQRNNLTKVENNTYKLQ</sequence>
<keyword evidence="1" id="KW-1133">Transmembrane helix</keyword>
<gene>
    <name evidence="2" type="ORF">EY666_19380</name>
</gene>
<feature type="transmembrane region" description="Helical" evidence="1">
    <location>
        <begin position="12"/>
        <end position="33"/>
    </location>
</feature>
<feature type="transmembrane region" description="Helical" evidence="1">
    <location>
        <begin position="312"/>
        <end position="330"/>
    </location>
</feature>
<name>A0A4U3K9A4_ENTFL</name>
<dbReference type="EMBL" id="SIYF01000734">
    <property type="protein sequence ID" value="TKK57970.1"/>
    <property type="molecule type" value="Genomic_DNA"/>
</dbReference>